<evidence type="ECO:0000256" key="6">
    <source>
        <dbReference type="ARBA" id="ARBA00022729"/>
    </source>
</evidence>
<feature type="domain" description="Cadherin" evidence="19">
    <location>
        <begin position="84"/>
        <end position="164"/>
    </location>
</feature>
<keyword evidence="12 17" id="KW-0472">Membrane</keyword>
<feature type="transmembrane region" description="Helical" evidence="17">
    <location>
        <begin position="611"/>
        <end position="630"/>
    </location>
</feature>
<dbReference type="Pfam" id="PF01049">
    <property type="entry name" value="CADH_Y-type_LIR"/>
    <property type="match status" value="1"/>
</dbReference>
<dbReference type="InterPro" id="IPR039808">
    <property type="entry name" value="Cadherin"/>
</dbReference>
<evidence type="ECO:0000256" key="4">
    <source>
        <dbReference type="ARBA" id="ARBA00022692"/>
    </source>
</evidence>
<evidence type="ECO:0000256" key="17">
    <source>
        <dbReference type="SAM" id="Phobius"/>
    </source>
</evidence>
<feature type="chain" id="PRO_5025473947" evidence="18">
    <location>
        <begin position="32"/>
        <end position="794"/>
    </location>
</feature>
<evidence type="ECO:0000256" key="11">
    <source>
        <dbReference type="ARBA" id="ARBA00022989"/>
    </source>
</evidence>
<keyword evidence="7" id="KW-0677">Repeat</keyword>
<evidence type="ECO:0000256" key="12">
    <source>
        <dbReference type="ARBA" id="ARBA00023136"/>
    </source>
</evidence>
<evidence type="ECO:0000256" key="13">
    <source>
        <dbReference type="ARBA" id="ARBA00023180"/>
    </source>
</evidence>
<evidence type="ECO:0000256" key="3">
    <source>
        <dbReference type="ARBA" id="ARBA00022475"/>
    </source>
</evidence>
<feature type="domain" description="Cadherin" evidence="19">
    <location>
        <begin position="274"/>
        <end position="388"/>
    </location>
</feature>
<keyword evidence="21" id="KW-1185">Reference proteome</keyword>
<dbReference type="GO" id="GO:0045296">
    <property type="term" value="F:cadherin binding"/>
    <property type="evidence" value="ECO:0007669"/>
    <property type="project" value="TreeGrafter"/>
</dbReference>
<evidence type="ECO:0000256" key="2">
    <source>
        <dbReference type="ARBA" id="ARBA00004536"/>
    </source>
</evidence>
<dbReference type="FunFam" id="2.60.40.60:FF:000014">
    <property type="entry name" value="Cadherin 8"/>
    <property type="match status" value="1"/>
</dbReference>
<dbReference type="FunFam" id="2.60.40.60:FF:000008">
    <property type="entry name" value="Cadherin 24"/>
    <property type="match status" value="1"/>
</dbReference>
<dbReference type="GO" id="GO:0016477">
    <property type="term" value="P:cell migration"/>
    <property type="evidence" value="ECO:0007669"/>
    <property type="project" value="TreeGrafter"/>
</dbReference>
<evidence type="ECO:0000256" key="14">
    <source>
        <dbReference type="PROSITE-ProRule" id="PRU00043"/>
    </source>
</evidence>
<evidence type="ECO:0000259" key="19">
    <source>
        <dbReference type="PROSITE" id="PS50268"/>
    </source>
</evidence>
<keyword evidence="11 17" id="KW-1133">Transmembrane helix</keyword>
<feature type="domain" description="Cadherin" evidence="19">
    <location>
        <begin position="165"/>
        <end position="273"/>
    </location>
</feature>
<keyword evidence="6 18" id="KW-0732">Signal</keyword>
<reference evidence="20" key="1">
    <citation type="submission" date="2021-04" db="EMBL/GenBank/DDBJ databases">
        <authorList>
            <consortium name="Wellcome Sanger Institute Data Sharing"/>
        </authorList>
    </citation>
    <scope>NUCLEOTIDE SEQUENCE [LARGE SCALE GENOMIC DNA]</scope>
</reference>
<dbReference type="Gene3D" id="2.60.40.60">
    <property type="entry name" value="Cadherins"/>
    <property type="match status" value="5"/>
</dbReference>
<reference evidence="20" key="2">
    <citation type="submission" date="2025-08" db="UniProtKB">
        <authorList>
            <consortium name="Ensembl"/>
        </authorList>
    </citation>
    <scope>IDENTIFICATION</scope>
</reference>
<dbReference type="FunFam" id="2.60.40.60:FF:000009">
    <property type="entry name" value="Cadherin 24"/>
    <property type="match status" value="1"/>
</dbReference>
<gene>
    <name evidence="20" type="primary">CDH7</name>
</gene>
<dbReference type="FunFam" id="2.60.40.60:FF:000017">
    <property type="entry name" value="Cadherin 24"/>
    <property type="match status" value="1"/>
</dbReference>
<keyword evidence="5" id="KW-0479">Metal-binding</keyword>
<evidence type="ECO:0000256" key="8">
    <source>
        <dbReference type="ARBA" id="ARBA00022837"/>
    </source>
</evidence>
<evidence type="ECO:0000313" key="20">
    <source>
        <dbReference type="Ensembl" id="ENSSAUP00010055562.1"/>
    </source>
</evidence>
<accession>A0A671XZD8</accession>
<dbReference type="InterPro" id="IPR015919">
    <property type="entry name" value="Cadherin-like_sf"/>
</dbReference>
<dbReference type="GO" id="GO:0016339">
    <property type="term" value="P:calcium-dependent cell-cell adhesion via plasma membrane cell adhesion molecules"/>
    <property type="evidence" value="ECO:0007669"/>
    <property type="project" value="TreeGrafter"/>
</dbReference>
<dbReference type="InterPro" id="IPR020894">
    <property type="entry name" value="Cadherin_CS"/>
</dbReference>
<keyword evidence="8 14" id="KW-0106">Calcium</keyword>
<evidence type="ECO:0000256" key="9">
    <source>
        <dbReference type="ARBA" id="ARBA00022889"/>
    </source>
</evidence>
<dbReference type="SUPFAM" id="SSF49313">
    <property type="entry name" value="Cadherin-like"/>
    <property type="match status" value="5"/>
</dbReference>
<proteinExistence type="predicted"/>
<protein>
    <submittedName>
        <fullName evidence="20">Cadherin 7</fullName>
    </submittedName>
</protein>
<evidence type="ECO:0000256" key="18">
    <source>
        <dbReference type="SAM" id="SignalP"/>
    </source>
</evidence>
<dbReference type="FunFam" id="2.60.40.60:FF:000012">
    <property type="entry name" value="Cadherin 24"/>
    <property type="match status" value="1"/>
</dbReference>
<dbReference type="Gene3D" id="4.10.900.10">
    <property type="entry name" value="TCF3-CBD (Catenin binding domain)"/>
    <property type="match status" value="1"/>
</dbReference>
<keyword evidence="13" id="KW-0325">Glycoprotein</keyword>
<dbReference type="PROSITE" id="PS50268">
    <property type="entry name" value="CADHERIN_2"/>
    <property type="match status" value="5"/>
</dbReference>
<dbReference type="CDD" id="cd11304">
    <property type="entry name" value="Cadherin_repeat"/>
    <property type="match status" value="5"/>
</dbReference>
<dbReference type="GO" id="GO:0000902">
    <property type="term" value="P:cell morphogenesis"/>
    <property type="evidence" value="ECO:0007669"/>
    <property type="project" value="TreeGrafter"/>
</dbReference>
<dbReference type="PANTHER" id="PTHR24027">
    <property type="entry name" value="CADHERIN-23"/>
    <property type="match status" value="1"/>
</dbReference>
<evidence type="ECO:0000256" key="5">
    <source>
        <dbReference type="ARBA" id="ARBA00022723"/>
    </source>
</evidence>
<dbReference type="GO" id="GO:0002009">
    <property type="term" value="P:morphogenesis of an epithelium"/>
    <property type="evidence" value="ECO:0007669"/>
    <property type="project" value="UniProtKB-ARBA"/>
</dbReference>
<dbReference type="InterPro" id="IPR002126">
    <property type="entry name" value="Cadherin-like_dom"/>
</dbReference>
<dbReference type="Pfam" id="PF00028">
    <property type="entry name" value="Cadherin"/>
    <property type="match status" value="5"/>
</dbReference>
<evidence type="ECO:0000256" key="15">
    <source>
        <dbReference type="RuleBase" id="RU003318"/>
    </source>
</evidence>
<dbReference type="GO" id="GO:0008013">
    <property type="term" value="F:beta-catenin binding"/>
    <property type="evidence" value="ECO:0007669"/>
    <property type="project" value="TreeGrafter"/>
</dbReference>
<dbReference type="FunFam" id="4.10.900.10:FF:000001">
    <property type="entry name" value="Cadherin 2"/>
    <property type="match status" value="1"/>
</dbReference>
<organism evidence="20 21">
    <name type="scientific">Sparus aurata</name>
    <name type="common">Gilthead sea bream</name>
    <dbReference type="NCBI Taxonomy" id="8175"/>
    <lineage>
        <taxon>Eukaryota</taxon>
        <taxon>Metazoa</taxon>
        <taxon>Chordata</taxon>
        <taxon>Craniata</taxon>
        <taxon>Vertebrata</taxon>
        <taxon>Euteleostomi</taxon>
        <taxon>Actinopterygii</taxon>
        <taxon>Neopterygii</taxon>
        <taxon>Teleostei</taxon>
        <taxon>Neoteleostei</taxon>
        <taxon>Acanthomorphata</taxon>
        <taxon>Eupercaria</taxon>
        <taxon>Spariformes</taxon>
        <taxon>Sparidae</taxon>
        <taxon>Sparus</taxon>
    </lineage>
</organism>
<comment type="subcellular location">
    <subcellularLocation>
        <location evidence="2">Cell junction</location>
        <location evidence="2">Adherens junction</location>
    </subcellularLocation>
    <subcellularLocation>
        <location evidence="1 15">Cell membrane</location>
        <topology evidence="1 15">Single-pass type I membrane protein</topology>
    </subcellularLocation>
</comment>
<keyword evidence="10" id="KW-0965">Cell junction</keyword>
<dbReference type="PRINTS" id="PR00205">
    <property type="entry name" value="CADHERIN"/>
</dbReference>
<dbReference type="InterPro" id="IPR027397">
    <property type="entry name" value="Catenin-bd_sf"/>
</dbReference>
<evidence type="ECO:0000256" key="16">
    <source>
        <dbReference type="RuleBase" id="RU004357"/>
    </source>
</evidence>
<dbReference type="GO" id="GO:0005509">
    <property type="term" value="F:calcium ion binding"/>
    <property type="evidence" value="ECO:0007669"/>
    <property type="project" value="UniProtKB-UniRule"/>
</dbReference>
<dbReference type="GO" id="GO:0007156">
    <property type="term" value="P:homophilic cell adhesion via plasma membrane adhesion molecules"/>
    <property type="evidence" value="ECO:0007669"/>
    <property type="project" value="InterPro"/>
</dbReference>
<dbReference type="GO" id="GO:0016342">
    <property type="term" value="C:catenin complex"/>
    <property type="evidence" value="ECO:0007669"/>
    <property type="project" value="TreeGrafter"/>
</dbReference>
<dbReference type="GeneTree" id="ENSGT00940000157031"/>
<keyword evidence="3" id="KW-1003">Cell membrane</keyword>
<dbReference type="Proteomes" id="UP000472265">
    <property type="component" value="Chromosome 19"/>
</dbReference>
<dbReference type="InterPro" id="IPR000233">
    <property type="entry name" value="Cadherin_Y-type_LIR"/>
</dbReference>
<feature type="signal peptide" evidence="18">
    <location>
        <begin position="1"/>
        <end position="31"/>
    </location>
</feature>
<dbReference type="GO" id="GO:0007043">
    <property type="term" value="P:cell-cell junction assembly"/>
    <property type="evidence" value="ECO:0007669"/>
    <property type="project" value="TreeGrafter"/>
</dbReference>
<evidence type="ECO:0000256" key="7">
    <source>
        <dbReference type="ARBA" id="ARBA00022737"/>
    </source>
</evidence>
<feature type="domain" description="Cadherin" evidence="19">
    <location>
        <begin position="485"/>
        <end position="595"/>
    </location>
</feature>
<dbReference type="GO" id="GO:0044331">
    <property type="term" value="P:cell-cell adhesion mediated by cadherin"/>
    <property type="evidence" value="ECO:0007669"/>
    <property type="project" value="TreeGrafter"/>
</dbReference>
<dbReference type="PROSITE" id="PS00232">
    <property type="entry name" value="CADHERIN_1"/>
    <property type="match status" value="2"/>
</dbReference>
<name>A0A671XZD8_SPAAU</name>
<dbReference type="GO" id="GO:0034332">
    <property type="term" value="P:adherens junction organization"/>
    <property type="evidence" value="ECO:0007669"/>
    <property type="project" value="TreeGrafter"/>
</dbReference>
<evidence type="ECO:0000256" key="10">
    <source>
        <dbReference type="ARBA" id="ARBA00022949"/>
    </source>
</evidence>
<dbReference type="SMART" id="SM00112">
    <property type="entry name" value="CA"/>
    <property type="match status" value="5"/>
</dbReference>
<dbReference type="Ensembl" id="ENSSAUT00010058377.1">
    <property type="protein sequence ID" value="ENSSAUP00010055562.1"/>
    <property type="gene ID" value="ENSSAUG00010022823.1"/>
</dbReference>
<evidence type="ECO:0000256" key="1">
    <source>
        <dbReference type="ARBA" id="ARBA00004251"/>
    </source>
</evidence>
<reference evidence="20" key="3">
    <citation type="submission" date="2025-09" db="UniProtKB">
        <authorList>
            <consortium name="Ensembl"/>
        </authorList>
    </citation>
    <scope>IDENTIFICATION</scope>
</reference>
<keyword evidence="9 15" id="KW-0130">Cell adhesion</keyword>
<dbReference type="GO" id="GO:0005912">
    <property type="term" value="C:adherens junction"/>
    <property type="evidence" value="ECO:0007669"/>
    <property type="project" value="UniProtKB-SubCell"/>
</dbReference>
<feature type="domain" description="Cadherin" evidence="19">
    <location>
        <begin position="389"/>
        <end position="485"/>
    </location>
</feature>
<sequence length="794" mass="87640">MSLSLHQQAHYSLALALLALLFPLRERGCWGLNPSSGDLEKSPRSDPDPWEGLHRNKRSWVWNQFFVLEEYTGNEPLYVGKLHSDVDKGDGKVKYVLSGEGATSIFTIDENTGDIHATKRLDREAQAYYTLQAQAVDRLTNIPVEPRSEFVVKVQDINDNEPKFLDGPYLAGVPEMSPLGTMVVQVAATDADDPTYGNSARVVYSIIHGQPYFSVEPKTGVIRTALPNMDRETRDQYVLVIQAKDMVGQMGGLSGTTSVTVTLTDVNDNPPRFTHKNYQYTVPESLPLQSVVARIKAADADIGSNAEMDFRIMDGDGPGMFNITTDEETQDGIIILLKPLDFETKSSFSLRIEATNRNIDSNFLSLGPFSDTTSVKVTVEDVNEPPVFSSPLSKMVVSEDARVGTSIGRVSAHDPDNSNNGIRYSIDRNTDLERFFNVDAMSGVISTAKSLDREANSVHNLTIFAMESRISLITVSDINDNAPVFAIDYETLLCENALPGQVIQTISAVDKDEPLSGHRFYFALAAPAAGNLNFTLRDNKDNTASVLTKRGGFRRREQPVYRLPVLIVDSGSPALSSTNTLSVRVCDCDSDGVALSCGAVAYTATGLSTGALLAILGCIMTLLVMVLLIVTMRRRRKEPLILEEERDIRENIVRYDDEGGGEEDTEAFDMVTLRNLNVIRDPNVRRDVTPDTPTFFHYPSTSRPSYKSLPDNVVFREFIWERLKDADVDPSAPPYDSLQTYAFEGSGSVAESLSSLESLSTDSDQNYDYLSNWGPRFKKLADLYGNSDGTSVFS</sequence>
<dbReference type="AlphaFoldDB" id="A0A671XZD8"/>
<dbReference type="PANTHER" id="PTHR24027:SF91">
    <property type="entry name" value="CADHERIN-7"/>
    <property type="match status" value="1"/>
</dbReference>
<keyword evidence="4 15" id="KW-0812">Transmembrane</keyword>
<evidence type="ECO:0000313" key="21">
    <source>
        <dbReference type="Proteomes" id="UP000472265"/>
    </source>
</evidence>
<comment type="function">
    <text evidence="16">Cadherins are calcium-dependent cell adhesion proteins.</text>
</comment>